<feature type="transmembrane region" description="Helical" evidence="1">
    <location>
        <begin position="35"/>
        <end position="52"/>
    </location>
</feature>
<proteinExistence type="predicted"/>
<protein>
    <recommendedName>
        <fullName evidence="6">ABC-2 transporter permease</fullName>
    </recommendedName>
</protein>
<dbReference type="Pfam" id="PF13346">
    <property type="entry name" value="ABC2_membrane_5"/>
    <property type="match status" value="1"/>
</dbReference>
<keyword evidence="1" id="KW-0472">Membrane</keyword>
<evidence type="ECO:0000313" key="3">
    <source>
        <dbReference type="EMBL" id="EOW80879.1"/>
    </source>
</evidence>
<dbReference type="HOGENOM" id="CLU_111483_0_0_9"/>
<dbReference type="OrthoDB" id="2216839at2"/>
<evidence type="ECO:0000256" key="1">
    <source>
        <dbReference type="SAM" id="Phobius"/>
    </source>
</evidence>
<comment type="caution">
    <text evidence="2">The sequence shown here is derived from an EMBL/GenBank/DDBJ whole genome shotgun (WGS) entry which is preliminary data.</text>
</comment>
<keyword evidence="5" id="KW-1185">Reference proteome</keyword>
<dbReference type="RefSeq" id="WP_010782127.1">
    <property type="nucleotide sequence ID" value="NZ_ASWH01000001.1"/>
</dbReference>
<reference evidence="3 5" key="2">
    <citation type="submission" date="2013-03" db="EMBL/GenBank/DDBJ databases">
        <title>The Genome Sequence of Enterococcus gilvus ATCC BAA-350 (PacBio/Illumina hybrid assembly).</title>
        <authorList>
            <consortium name="The Broad Institute Genomics Platform"/>
            <consortium name="The Broad Institute Genome Sequencing Center for Infectious Disease"/>
            <person name="Earl A."/>
            <person name="Russ C."/>
            <person name="Gilmore M."/>
            <person name="Surin D."/>
            <person name="Walker B."/>
            <person name="Young S."/>
            <person name="Zeng Q."/>
            <person name="Gargeya S."/>
            <person name="Fitzgerald M."/>
            <person name="Haas B."/>
            <person name="Abouelleil A."/>
            <person name="Allen A.W."/>
            <person name="Alvarado L."/>
            <person name="Arachchi H.M."/>
            <person name="Berlin A.M."/>
            <person name="Chapman S.B."/>
            <person name="Gainer-Dewar J."/>
            <person name="Goldberg J."/>
            <person name="Griggs A."/>
            <person name="Gujja S."/>
            <person name="Hansen M."/>
            <person name="Howarth C."/>
            <person name="Imamovic A."/>
            <person name="Ireland A."/>
            <person name="Larimer J."/>
            <person name="McCowan C."/>
            <person name="Murphy C."/>
            <person name="Pearson M."/>
            <person name="Poon T.W."/>
            <person name="Priest M."/>
            <person name="Roberts A."/>
            <person name="Saif S."/>
            <person name="Shea T."/>
            <person name="Sisk P."/>
            <person name="Sykes S."/>
            <person name="Wortman J."/>
            <person name="Nusbaum C."/>
            <person name="Birren B."/>
        </authorList>
    </citation>
    <scope>NUCLEOTIDE SEQUENCE [LARGE SCALE GENOMIC DNA]</scope>
    <source>
        <strain evidence="3 5">ATCC BAA-350</strain>
    </source>
</reference>
<dbReference type="AlphaFoldDB" id="R2V834"/>
<dbReference type="Proteomes" id="UP000014160">
    <property type="component" value="Unassembled WGS sequence"/>
</dbReference>
<dbReference type="EMBL" id="AJDQ01000012">
    <property type="protein sequence ID" value="EOI53846.1"/>
    <property type="molecule type" value="Genomic_DNA"/>
</dbReference>
<organism evidence="2 4">
    <name type="scientific">Enterococcus gilvus ATCC BAA-350</name>
    <dbReference type="NCBI Taxonomy" id="1158614"/>
    <lineage>
        <taxon>Bacteria</taxon>
        <taxon>Bacillati</taxon>
        <taxon>Bacillota</taxon>
        <taxon>Bacilli</taxon>
        <taxon>Lactobacillales</taxon>
        <taxon>Enterococcaceae</taxon>
        <taxon>Enterococcus</taxon>
    </lineage>
</organism>
<keyword evidence="1" id="KW-1133">Transmembrane helix</keyword>
<sequence>MISNLLYKEIRLAAHPNLFIFSLMGPLVLVPAYPYTMVFLFSLIGNFVNLMYTRETSDIYYSALLPLKRSEVVLGKWLVLLVSQLLTIVLSIPFAFLRLQLLSKPNPVGIEANTAFYGFGLILFACFNFLFLTSYFKTAYKVGISFLKGLIPATILAMIVEALVHFPTLAWLEDVTLKGQLRQLPILAAGILIYVVMMWGTYRVSVRRFRQVNL</sequence>
<gene>
    <name evidence="3" type="ORF">I592_00163</name>
    <name evidence="2" type="ORF">UKC_03799</name>
</gene>
<dbReference type="eggNOG" id="ENOG502ZCCQ">
    <property type="taxonomic scope" value="Bacteria"/>
</dbReference>
<dbReference type="EMBL" id="ASWH01000001">
    <property type="protein sequence ID" value="EOW80879.1"/>
    <property type="molecule type" value="Genomic_DNA"/>
</dbReference>
<feature type="transmembrane region" description="Helical" evidence="1">
    <location>
        <begin position="149"/>
        <end position="172"/>
    </location>
</feature>
<feature type="transmembrane region" description="Helical" evidence="1">
    <location>
        <begin position="116"/>
        <end position="137"/>
    </location>
</feature>
<name>R2V834_9ENTE</name>
<reference evidence="2 4" key="1">
    <citation type="submission" date="2013-02" db="EMBL/GenBank/DDBJ databases">
        <title>The Genome Sequence of Enterococcus gilvus ATCC BAA-350.</title>
        <authorList>
            <consortium name="The Broad Institute Genome Sequencing Platform"/>
            <consortium name="The Broad Institute Genome Sequencing Center for Infectious Disease"/>
            <person name="Earl A.M."/>
            <person name="Gilmore M.S."/>
            <person name="Lebreton F."/>
            <person name="Walker B."/>
            <person name="Young S.K."/>
            <person name="Zeng Q."/>
            <person name="Gargeya S."/>
            <person name="Fitzgerald M."/>
            <person name="Haas B."/>
            <person name="Abouelleil A."/>
            <person name="Alvarado L."/>
            <person name="Arachchi H.M."/>
            <person name="Berlin A.M."/>
            <person name="Chapman S.B."/>
            <person name="Dewar J."/>
            <person name="Goldberg J."/>
            <person name="Griggs A."/>
            <person name="Gujja S."/>
            <person name="Hansen M."/>
            <person name="Howarth C."/>
            <person name="Imamovic A."/>
            <person name="Larimer J."/>
            <person name="McCowan C."/>
            <person name="Murphy C."/>
            <person name="Neiman D."/>
            <person name="Pearson M."/>
            <person name="Priest M."/>
            <person name="Roberts A."/>
            <person name="Saif S."/>
            <person name="Shea T."/>
            <person name="Sisk P."/>
            <person name="Sykes S."/>
            <person name="Wortman J."/>
            <person name="Nusbaum C."/>
            <person name="Birren B."/>
        </authorList>
    </citation>
    <scope>NUCLEOTIDE SEQUENCE [LARGE SCALE GENOMIC DNA]</scope>
    <source>
        <strain evidence="2 4">ATCC BAA-350</strain>
    </source>
</reference>
<dbReference type="InterPro" id="IPR025699">
    <property type="entry name" value="ABC2_memb-like"/>
</dbReference>
<accession>R2V834</accession>
<evidence type="ECO:0000313" key="2">
    <source>
        <dbReference type="EMBL" id="EOI53846.1"/>
    </source>
</evidence>
<evidence type="ECO:0000313" key="4">
    <source>
        <dbReference type="Proteomes" id="UP000013750"/>
    </source>
</evidence>
<dbReference type="PATRIC" id="fig|1158614.3.peg.3787"/>
<evidence type="ECO:0008006" key="6">
    <source>
        <dbReference type="Google" id="ProtNLM"/>
    </source>
</evidence>
<dbReference type="Proteomes" id="UP000013750">
    <property type="component" value="Unassembled WGS sequence"/>
</dbReference>
<feature type="transmembrane region" description="Helical" evidence="1">
    <location>
        <begin position="73"/>
        <end position="96"/>
    </location>
</feature>
<evidence type="ECO:0000313" key="5">
    <source>
        <dbReference type="Proteomes" id="UP000014160"/>
    </source>
</evidence>
<keyword evidence="1" id="KW-0812">Transmembrane</keyword>
<feature type="transmembrane region" description="Helical" evidence="1">
    <location>
        <begin position="184"/>
        <end position="202"/>
    </location>
</feature>